<feature type="compositionally biased region" description="Low complexity" evidence="1">
    <location>
        <begin position="39"/>
        <end position="53"/>
    </location>
</feature>
<feature type="compositionally biased region" description="Low complexity" evidence="1">
    <location>
        <begin position="684"/>
        <end position="705"/>
    </location>
</feature>
<feature type="compositionally biased region" description="Low complexity" evidence="1">
    <location>
        <begin position="862"/>
        <end position="886"/>
    </location>
</feature>
<dbReference type="EMBL" id="JAABOA010000617">
    <property type="protein sequence ID" value="KAF9583712.1"/>
    <property type="molecule type" value="Genomic_DNA"/>
</dbReference>
<dbReference type="GO" id="GO:0005634">
    <property type="term" value="C:nucleus"/>
    <property type="evidence" value="ECO:0007669"/>
    <property type="project" value="TreeGrafter"/>
</dbReference>
<gene>
    <name evidence="3" type="ORF">BGW38_008791</name>
</gene>
<keyword evidence="4" id="KW-1185">Reference proteome</keyword>
<feature type="region of interest" description="Disordered" evidence="1">
    <location>
        <begin position="1"/>
        <end position="140"/>
    </location>
</feature>
<dbReference type="InterPro" id="IPR003593">
    <property type="entry name" value="AAA+_ATPase"/>
</dbReference>
<name>A0A9P6FYD8_9FUNG</name>
<dbReference type="AlphaFoldDB" id="A0A9P6FYD8"/>
<evidence type="ECO:0000259" key="2">
    <source>
        <dbReference type="SMART" id="SM00382"/>
    </source>
</evidence>
<feature type="domain" description="AAA+ ATPase" evidence="2">
    <location>
        <begin position="509"/>
        <end position="799"/>
    </location>
</feature>
<feature type="compositionally biased region" description="Acidic residues" evidence="1">
    <location>
        <begin position="659"/>
        <end position="674"/>
    </location>
</feature>
<evidence type="ECO:0000313" key="4">
    <source>
        <dbReference type="Proteomes" id="UP000780801"/>
    </source>
</evidence>
<dbReference type="SUPFAM" id="SSF52540">
    <property type="entry name" value="P-loop containing nucleoside triphosphate hydrolases"/>
    <property type="match status" value="1"/>
</dbReference>
<dbReference type="PANTHER" id="PTHR23389">
    <property type="entry name" value="CHROMOSOME TRANSMISSION FIDELITY FACTOR 18"/>
    <property type="match status" value="1"/>
</dbReference>
<feature type="compositionally biased region" description="Low complexity" evidence="1">
    <location>
        <begin position="109"/>
        <end position="132"/>
    </location>
</feature>
<feature type="compositionally biased region" description="Low complexity" evidence="1">
    <location>
        <begin position="588"/>
        <end position="606"/>
    </location>
</feature>
<sequence length="1150" mass="127362">MSHVAHASPGHHEAQATEAPSSSSLVEEAAAPSNATILDQDQGQGQDQDQGQGSDTQKPLVVTEARVLPNAVDAQSIPEKTHAEPPPKPVFSLFLSPEERKKRLEAEAADSSQTTSSGASTPASAPIATSNTIDPNLSKSGETHRFFQEVKVASKLRTSTQEAEGDPSEGQRLQRRYSSTCKESPLPQQHEQYHGSETLEAVNRVITRICGLDPSSPNGEKFRQTWDSQAESPVQPRQSHYGWYSQRSVFDLGIQPPIYSTKPRGKEGWTHWGKGKDAQWRTFPDRVEAHRLSKPTKEERALLATHSDPSEFESCHRVAENQILWQQTWASALLQSTNMDKEGSDQMVLPGDIKFGELWTEKYHPHQGADVLGNRAYTEYLTEWLRGLEVSGWSLNPEDSSANQSKKGGAINTDLIGGVRKRRPTKKVKRRDLDDLDDFVVDDTYYEEDDFYGDDTDGEAGNECLLFPRPKPSSSFNRLSQVPSPSVWSGSEGNLPGGARVLSKKVEMRSNTILLSGPTGSGKTAAVYACAEECEYEVFEVNPGLRRTGREVLGLVGEMAENHHVHVVSGKTEVKEELHDVLSKGQITSASQASTSGAASTATLQPTPAPTPAPAAPNTLFSFFQPKTQPGPLNQEAPPQTLEMQDVDMEQGEDKSEGTPEDEDVDIEGMDDESDGRMFVLSLPTDDTPTTTEPASASSRAVSSSDEGTRQADDIEIDANHEDTLSDLYSLLSTTNPRQSLILLEEVDILFEEDKGFWTSVLTLLSKSKRPIVMTCNDTSKIPTDMLRFQEHLEFSRPSLPEIQHYLASVCKIEGYICSAEYLTGLIKQCQYDLRKCLMQLQYDSGVIRRKKKNIPESNGIHHSSSSSDTQNHRNGAANSRSSSASPQPMGKRKPQRLLRISAKGIIPASAPTAKVEQKRTPINPAQELEQLEVHASYAEALSLLDSELRMKSDRVFQVYDIDQFEASKDDVLASYLPIYKRSFTGNDHLSMDQELSSVVEAGSESLYSFLSSQYYAARENAEDGGSDLHLGPLLFYDDEVFIRDDSPWTSLEGNYIPKNDEFFRTLQRMRPALDDSLSFQSIRFNLDVVFDTYAPALRAMIQAEELNTAVPTGKRTMRSGGHLRRHLYILSEQDRQSMLLTMIESSPSS</sequence>
<dbReference type="PANTHER" id="PTHR23389:SF21">
    <property type="entry name" value="ATPASE FAMILY AAA DOMAIN-CONTAINING PROTEIN 5"/>
    <property type="match status" value="1"/>
</dbReference>
<feature type="region of interest" description="Disordered" evidence="1">
    <location>
        <begin position="588"/>
        <end position="710"/>
    </location>
</feature>
<accession>A0A9P6FYD8</accession>
<feature type="compositionally biased region" description="Polar residues" evidence="1">
    <location>
        <begin position="620"/>
        <end position="632"/>
    </location>
</feature>
<evidence type="ECO:0000313" key="3">
    <source>
        <dbReference type="EMBL" id="KAF9583712.1"/>
    </source>
</evidence>
<feature type="compositionally biased region" description="Basic and acidic residues" evidence="1">
    <location>
        <begin position="97"/>
        <end position="106"/>
    </location>
</feature>
<dbReference type="Proteomes" id="UP000780801">
    <property type="component" value="Unassembled WGS sequence"/>
</dbReference>
<dbReference type="OrthoDB" id="9996895at2759"/>
<dbReference type="GO" id="GO:0003677">
    <property type="term" value="F:DNA binding"/>
    <property type="evidence" value="ECO:0007669"/>
    <property type="project" value="TreeGrafter"/>
</dbReference>
<dbReference type="Gene3D" id="3.40.50.300">
    <property type="entry name" value="P-loop containing nucleotide triphosphate hydrolases"/>
    <property type="match status" value="2"/>
</dbReference>
<organism evidence="3 4">
    <name type="scientific">Lunasporangiospora selenospora</name>
    <dbReference type="NCBI Taxonomy" id="979761"/>
    <lineage>
        <taxon>Eukaryota</taxon>
        <taxon>Fungi</taxon>
        <taxon>Fungi incertae sedis</taxon>
        <taxon>Mucoromycota</taxon>
        <taxon>Mortierellomycotina</taxon>
        <taxon>Mortierellomycetes</taxon>
        <taxon>Mortierellales</taxon>
        <taxon>Mortierellaceae</taxon>
        <taxon>Lunasporangiospora</taxon>
    </lineage>
</organism>
<reference evidence="3" key="1">
    <citation type="journal article" date="2020" name="Fungal Divers.">
        <title>Resolving the Mortierellaceae phylogeny through synthesis of multi-gene phylogenetics and phylogenomics.</title>
        <authorList>
            <person name="Vandepol N."/>
            <person name="Liber J."/>
            <person name="Desiro A."/>
            <person name="Na H."/>
            <person name="Kennedy M."/>
            <person name="Barry K."/>
            <person name="Grigoriev I.V."/>
            <person name="Miller A.N."/>
            <person name="O'Donnell K."/>
            <person name="Stajich J.E."/>
            <person name="Bonito G."/>
        </authorList>
    </citation>
    <scope>NUCLEOTIDE SEQUENCE</scope>
    <source>
        <strain evidence="3">KOD1015</strain>
    </source>
</reference>
<comment type="caution">
    <text evidence="3">The sequence shown here is derived from an EMBL/GenBank/DDBJ whole genome shotgun (WGS) entry which is preliminary data.</text>
</comment>
<proteinExistence type="predicted"/>
<protein>
    <recommendedName>
        <fullName evidence="2">AAA+ ATPase domain-containing protein</fullName>
    </recommendedName>
</protein>
<dbReference type="InterPro" id="IPR027417">
    <property type="entry name" value="P-loop_NTPase"/>
</dbReference>
<evidence type="ECO:0000256" key="1">
    <source>
        <dbReference type="SAM" id="MobiDB-lite"/>
    </source>
</evidence>
<dbReference type="SMART" id="SM00382">
    <property type="entry name" value="AAA"/>
    <property type="match status" value="1"/>
</dbReference>
<feature type="region of interest" description="Disordered" evidence="1">
    <location>
        <begin position="855"/>
        <end position="895"/>
    </location>
</feature>
<feature type="region of interest" description="Disordered" evidence="1">
    <location>
        <begin position="155"/>
        <end position="191"/>
    </location>
</feature>
<feature type="compositionally biased region" description="Polar residues" evidence="1">
    <location>
        <begin position="176"/>
        <end position="190"/>
    </location>
</feature>